<protein>
    <submittedName>
        <fullName evidence="1">Tetratricopeptide repeat family protein</fullName>
    </submittedName>
</protein>
<evidence type="ECO:0000313" key="1">
    <source>
        <dbReference type="EMBL" id="KJV61942.1"/>
    </source>
</evidence>
<dbReference type="Proteomes" id="UP000033556">
    <property type="component" value="Unassembled WGS sequence"/>
</dbReference>
<dbReference type="SUPFAM" id="SSF48452">
    <property type="entry name" value="TPR-like"/>
    <property type="match status" value="1"/>
</dbReference>
<dbReference type="AlphaFoldDB" id="A0A0F3N2K8"/>
<evidence type="ECO:0000313" key="2">
    <source>
        <dbReference type="Proteomes" id="UP000033556"/>
    </source>
</evidence>
<dbReference type="InterPro" id="IPR011990">
    <property type="entry name" value="TPR-like_helical_dom_sf"/>
</dbReference>
<gene>
    <name evidence="1" type="ORF">APHACPA_0958</name>
</gene>
<dbReference type="Gene3D" id="1.25.40.10">
    <property type="entry name" value="Tetratricopeptide repeat domain"/>
    <property type="match status" value="1"/>
</dbReference>
<reference evidence="1 2" key="1">
    <citation type="submission" date="2015-01" db="EMBL/GenBank/DDBJ databases">
        <title>Genome Sequencing of Rickettsiales.</title>
        <authorList>
            <person name="Daugherty S.C."/>
            <person name="Su Q."/>
            <person name="Abolude K."/>
            <person name="Beier-Sexton M."/>
            <person name="Carlyon J.A."/>
            <person name="Carter R."/>
            <person name="Day N.P."/>
            <person name="Dumler S.J."/>
            <person name="Dyachenko V."/>
            <person name="Godinez A."/>
            <person name="Kurtti T.J."/>
            <person name="Lichay M."/>
            <person name="Mullins K.E."/>
            <person name="Ott S."/>
            <person name="Pappas-Brown V."/>
            <person name="Paris D.H."/>
            <person name="Patel P."/>
            <person name="Richards A.L."/>
            <person name="Sadzewicz L."/>
            <person name="Sears K."/>
            <person name="Seidman D."/>
            <person name="Sengamalay N."/>
            <person name="Stenos J."/>
            <person name="Tallon L.J."/>
            <person name="Vincent G."/>
            <person name="Fraser C.M."/>
            <person name="Munderloh U."/>
            <person name="Dunning-Hotopp J.C."/>
        </authorList>
    </citation>
    <scope>NUCLEOTIDE SEQUENCE [LARGE SCALE GENOMIC DNA]</scope>
    <source>
        <strain evidence="1 2">Ac/Pa</strain>
    </source>
</reference>
<name>A0A0F3N2K8_RICAM</name>
<organism evidence="1 2">
    <name type="scientific">Rickettsia amblyommatis str. Ac/Pa</name>
    <dbReference type="NCBI Taxonomy" id="1359164"/>
    <lineage>
        <taxon>Bacteria</taxon>
        <taxon>Pseudomonadati</taxon>
        <taxon>Pseudomonadota</taxon>
        <taxon>Alphaproteobacteria</taxon>
        <taxon>Rickettsiales</taxon>
        <taxon>Rickettsiaceae</taxon>
        <taxon>Rickettsieae</taxon>
        <taxon>Rickettsia</taxon>
        <taxon>spotted fever group</taxon>
    </lineage>
</organism>
<dbReference type="PATRIC" id="fig|1359164.3.peg.947"/>
<accession>A0A0F3N2K8</accession>
<dbReference type="EMBL" id="LANR01000001">
    <property type="protein sequence ID" value="KJV61942.1"/>
    <property type="molecule type" value="Genomic_DNA"/>
</dbReference>
<proteinExistence type="predicted"/>
<keyword evidence="2" id="KW-1185">Reference proteome</keyword>
<sequence length="125" mass="14280">MAKQQDNAIKSLKKAIELDPSKAYYHEEFFNKLHKINSEEALASIKRAMGLNPNKKSLYEDLIILLKKANYDEEAAKITKAIQDFPKNIPNLVLDTEETKDVYPLGLAQESLYQNVGIYEFCTVI</sequence>
<dbReference type="RefSeq" id="WP_014392108.1">
    <property type="nucleotide sequence ID" value="NZ_LANR01000001.1"/>
</dbReference>
<comment type="caution">
    <text evidence="1">The sequence shown here is derived from an EMBL/GenBank/DDBJ whole genome shotgun (WGS) entry which is preliminary data.</text>
</comment>